<dbReference type="EMBL" id="PUUL01000037">
    <property type="protein sequence ID" value="RXD54927.1"/>
    <property type="molecule type" value="Genomic_DNA"/>
</dbReference>
<evidence type="ECO:0000256" key="5">
    <source>
        <dbReference type="SAM" id="Phobius"/>
    </source>
</evidence>
<dbReference type="GO" id="GO:0016020">
    <property type="term" value="C:membrane"/>
    <property type="evidence" value="ECO:0007669"/>
    <property type="project" value="UniProtKB-SubCell"/>
</dbReference>
<dbReference type="AlphaFoldDB" id="A0A0G8Z2U0"/>
<evidence type="ECO:0000313" key="10">
    <source>
        <dbReference type="Proteomes" id="UP000289372"/>
    </source>
</evidence>
<comment type="caution">
    <text evidence="7">The sequence shown here is derived from an EMBL/GenBank/DDBJ whole genome shotgun (WGS) entry which is preliminary data.</text>
</comment>
<comment type="subcellular location">
    <subcellularLocation>
        <location evidence="1">Membrane</location>
    </subcellularLocation>
</comment>
<proteinExistence type="predicted"/>
<dbReference type="Pfam" id="PF05101">
    <property type="entry name" value="VirB3"/>
    <property type="match status" value="1"/>
</dbReference>
<dbReference type="EMBL" id="JAAGYU010000062">
    <property type="protein sequence ID" value="NEL77382.1"/>
    <property type="molecule type" value="Genomic_DNA"/>
</dbReference>
<evidence type="ECO:0000256" key="1">
    <source>
        <dbReference type="ARBA" id="ARBA00004370"/>
    </source>
</evidence>
<evidence type="ECO:0000313" key="6">
    <source>
        <dbReference type="EMBL" id="KLC00830.1"/>
    </source>
</evidence>
<reference evidence="7 11" key="3">
    <citation type="submission" date="2019-11" db="EMBL/GenBank/DDBJ databases">
        <title>Genome-resolved metagenomics to study the prevalence of co-infection and intraspecific heterogeneity among plant pathogen metapopulations.</title>
        <authorList>
            <person name="Newberry E."/>
            <person name="Bhandari R."/>
            <person name="Kemble J."/>
            <person name="Sikora E."/>
            <person name="Potnis N."/>
        </authorList>
    </citation>
    <scope>NUCLEOTIDE SEQUENCE [LARGE SCALE GENOMIC DNA]</scope>
    <source>
        <strain evidence="7">Xp_Tom_Tuscaloosa_18b</strain>
    </source>
</reference>
<dbReference type="InterPro" id="IPR007792">
    <property type="entry name" value="T4SS_VirB3/TrbD/AvhB"/>
</dbReference>
<evidence type="ECO:0000313" key="9">
    <source>
        <dbReference type="Proteomes" id="UP000035369"/>
    </source>
</evidence>
<dbReference type="RefSeq" id="WP_007968798.1">
    <property type="nucleotide sequence ID" value="NZ_CP018476.1"/>
</dbReference>
<dbReference type="GeneID" id="61780161"/>
<accession>A0A0G8Z2U0</accession>
<gene>
    <name evidence="8" type="ORF">DB769_07750</name>
    <name evidence="7" type="ORF">G3W61_14165</name>
    <name evidence="6" type="ORF">XP315_23590</name>
</gene>
<dbReference type="Proteomes" id="UP000471082">
    <property type="component" value="Unassembled WGS sequence"/>
</dbReference>
<name>A0A0G8Z2U0_XANPE</name>
<sequence>MATGSGSAGSRRATYTKDPLFKGCTRPAMIMGVPVVPFVIVGGSLMLVTIWTSIFCIVLVPVAIMVMRHITKSDDQQFRLLWLKILFRLINYNRNGSFWRSSAWSPVAFKKRK</sequence>
<reference evidence="8 10" key="2">
    <citation type="submission" date="2018-02" db="EMBL/GenBank/DDBJ databases">
        <title>Characterization of Xanthomonas diversity in transplant houses and field plants.</title>
        <authorList>
            <person name="Abrahamian P."/>
            <person name="Timilsina S."/>
            <person name="Minsavage G.V."/>
            <person name="Goss E.M."/>
            <person name="Jones J.B."/>
            <person name="Vallad G.E."/>
        </authorList>
    </citation>
    <scope>NUCLEOTIDE SEQUENCE [LARGE SCALE GENOMIC DNA]</scope>
    <source>
        <strain evidence="8 10">GEV2132</strain>
    </source>
</reference>
<organism evidence="7 11">
    <name type="scientific">Xanthomonas perforans</name>
    <dbReference type="NCBI Taxonomy" id="442694"/>
    <lineage>
        <taxon>Bacteria</taxon>
        <taxon>Pseudomonadati</taxon>
        <taxon>Pseudomonadota</taxon>
        <taxon>Gammaproteobacteria</taxon>
        <taxon>Lysobacterales</taxon>
        <taxon>Lysobacteraceae</taxon>
        <taxon>Xanthomonas</taxon>
    </lineage>
</organism>
<keyword evidence="4 5" id="KW-0472">Membrane</keyword>
<evidence type="ECO:0000256" key="4">
    <source>
        <dbReference type="ARBA" id="ARBA00023136"/>
    </source>
</evidence>
<keyword evidence="3 5" id="KW-1133">Transmembrane helix</keyword>
<dbReference type="KEGG" id="xpe:BJD13_24015"/>
<reference evidence="6 9" key="1">
    <citation type="submission" date="2015-02" db="EMBL/GenBank/DDBJ databases">
        <title>Whole genome sequencing of multiple isolates of three species of pepper and tomato-infecting xanthomonads reveals genetic diversity in field strains and pinpoints effectors responsible for host specificity.</title>
        <authorList>
            <person name="Schwartz A."/>
            <person name="Dahlbeck D."/>
            <person name="Staskawicz B."/>
            <person name="Bart R."/>
            <person name="Potnis N."/>
            <person name="Minsavage G."/>
            <person name="Timilsina S."/>
            <person name="Goss E."/>
            <person name="Jones J."/>
            <person name="Vallad G."/>
            <person name="Barak J."/>
            <person name="Miller S."/>
            <person name="Ritchie D."/>
            <person name="Martins J.Jr."/>
            <person name="Patane J.S."/>
            <person name="Setubal J.C."/>
        </authorList>
    </citation>
    <scope>NUCLEOTIDE SEQUENCE [LARGE SCALE GENOMIC DNA]</scope>
    <source>
        <strain evidence="6 9">Xp3-15</strain>
    </source>
</reference>
<feature type="transmembrane region" description="Helical" evidence="5">
    <location>
        <begin position="35"/>
        <end position="64"/>
    </location>
</feature>
<evidence type="ECO:0000256" key="3">
    <source>
        <dbReference type="ARBA" id="ARBA00022989"/>
    </source>
</evidence>
<dbReference type="EMBL" id="JZUY01000078">
    <property type="protein sequence ID" value="KLC00830.1"/>
    <property type="molecule type" value="Genomic_DNA"/>
</dbReference>
<protein>
    <submittedName>
        <fullName evidence="7">Type IV secretion system protein PtlB</fullName>
    </submittedName>
</protein>
<evidence type="ECO:0000313" key="7">
    <source>
        <dbReference type="EMBL" id="NEL77382.1"/>
    </source>
</evidence>
<keyword evidence="2 5" id="KW-0812">Transmembrane</keyword>
<evidence type="ECO:0000256" key="2">
    <source>
        <dbReference type="ARBA" id="ARBA00022692"/>
    </source>
</evidence>
<keyword evidence="9" id="KW-1185">Reference proteome</keyword>
<dbReference type="Proteomes" id="UP000289372">
    <property type="component" value="Unassembled WGS sequence"/>
</dbReference>
<evidence type="ECO:0000313" key="11">
    <source>
        <dbReference type="Proteomes" id="UP000471082"/>
    </source>
</evidence>
<evidence type="ECO:0000313" key="8">
    <source>
        <dbReference type="EMBL" id="RXD54927.1"/>
    </source>
</evidence>
<dbReference type="Proteomes" id="UP000035369">
    <property type="component" value="Unassembled WGS sequence"/>
</dbReference>